<dbReference type="Proteomes" id="UP000319462">
    <property type="component" value="Chromosome 8"/>
</dbReference>
<evidence type="ECO:0000313" key="3">
    <source>
        <dbReference type="Proteomes" id="UP000319462"/>
    </source>
</evidence>
<dbReference type="AlphaFoldDB" id="A0A3P3YYU3"/>
<feature type="region of interest" description="Disordered" evidence="1">
    <location>
        <begin position="1"/>
        <end position="23"/>
    </location>
</feature>
<name>A0A3P3YYU3_LEIBR</name>
<feature type="region of interest" description="Disordered" evidence="1">
    <location>
        <begin position="63"/>
        <end position="97"/>
    </location>
</feature>
<proteinExistence type="predicted"/>
<organism evidence="2 3">
    <name type="scientific">Leishmania braziliensis MHOM/BR/75/M2904</name>
    <dbReference type="NCBI Taxonomy" id="420245"/>
    <lineage>
        <taxon>Eukaryota</taxon>
        <taxon>Discoba</taxon>
        <taxon>Euglenozoa</taxon>
        <taxon>Kinetoplastea</taxon>
        <taxon>Metakinetoplastina</taxon>
        <taxon>Trypanosomatida</taxon>
        <taxon>Trypanosomatidae</taxon>
        <taxon>Leishmaniinae</taxon>
        <taxon>Leishmania</taxon>
        <taxon>Leishmania braziliensis species complex</taxon>
    </lineage>
</organism>
<evidence type="ECO:0000313" key="2">
    <source>
        <dbReference type="EMBL" id="SYZ63131.1"/>
    </source>
</evidence>
<dbReference type="EMBL" id="LS997607">
    <property type="protein sequence ID" value="SYZ63131.1"/>
    <property type="molecule type" value="Genomic_DNA"/>
</dbReference>
<reference evidence="2 3" key="1">
    <citation type="submission" date="2018-09" db="EMBL/GenBank/DDBJ databases">
        <authorList>
            <person name="Peiro R."/>
            <person name="Begona"/>
            <person name="Cbmso G."/>
            <person name="Lopez M."/>
            <person name="Gonzalez S."/>
        </authorList>
    </citation>
    <scope>NUCLEOTIDE SEQUENCE [LARGE SCALE GENOMIC DNA]</scope>
</reference>
<feature type="compositionally biased region" description="Basic and acidic residues" evidence="1">
    <location>
        <begin position="7"/>
        <end position="16"/>
    </location>
</feature>
<protein>
    <submittedName>
        <fullName evidence="2">Hypothetical_protein</fullName>
    </submittedName>
</protein>
<evidence type="ECO:0000256" key="1">
    <source>
        <dbReference type="SAM" id="MobiDB-lite"/>
    </source>
</evidence>
<sequence>MYKLHKRIDASPRVDGDISSGGADVHCANDGREYEQPLTGPQSIPEDGVRDAQQLYHSGQRGYEYGHSAESGAGAGAEGPNAPVAGSAEGYRDYGPEDSGAYGVASYFGQGSSTQQQQQQQQVGMLAPQGYAQGGETQGDGEDEAHMFADYRGPIDGERAERYNRRLQQQKQYDDIPTPPDDADPREVFAYYRKLIGLVHFVPPRHWREIRFDLPANVAELRLYPQRRERVQDREPIRPTSCIAISLKGMLPENTTPSEYAAQMVQYMFDLLNYQNASTAITELRFVKKGTELLQMVVTLGKDTRLAGRVLTELQAAGLRAYYGKPVFEFPPNATFQVIDYRRTLHDGRGISADDVTYLLEPIRQYNTVDINVIEGYEPGVFYAPVKRPERCTRFCGTTSAPTSSSLTCSAATAYW</sequence>
<accession>A0A3P3YYU3</accession>
<feature type="compositionally biased region" description="Low complexity" evidence="1">
    <location>
        <begin position="66"/>
        <end position="86"/>
    </location>
</feature>
<gene>
    <name evidence="2" type="ORF">LBRM2904_08.0420</name>
</gene>